<proteinExistence type="predicted"/>
<keyword evidence="1" id="KW-0812">Transmembrane</keyword>
<dbReference type="InterPro" id="IPR053858">
    <property type="entry name" value="Arb2_dom"/>
</dbReference>
<keyword evidence="1" id="KW-0472">Membrane</keyword>
<evidence type="ECO:0000313" key="3">
    <source>
        <dbReference type="EMBL" id="TWW60015.1"/>
    </source>
</evidence>
<dbReference type="PANTHER" id="PTHR21357:SF4">
    <property type="entry name" value="FAM172 FAMILY PROTEIN HOMOLOG CG10038"/>
    <property type="match status" value="1"/>
</dbReference>
<dbReference type="GO" id="GO:0005634">
    <property type="term" value="C:nucleus"/>
    <property type="evidence" value="ECO:0007669"/>
    <property type="project" value="TreeGrafter"/>
</dbReference>
<protein>
    <submittedName>
        <fullName evidence="3">Protein FAM172A</fullName>
    </submittedName>
</protein>
<dbReference type="AlphaFoldDB" id="A0A5C6MYS1"/>
<evidence type="ECO:0000256" key="1">
    <source>
        <dbReference type="SAM" id="Phobius"/>
    </source>
</evidence>
<dbReference type="Proteomes" id="UP000324091">
    <property type="component" value="Chromosome 5"/>
</dbReference>
<dbReference type="PANTHER" id="PTHR21357">
    <property type="entry name" value="FAM172 FAMILY PROTEIN HOMOLOG CG10038"/>
    <property type="match status" value="1"/>
</dbReference>
<name>A0A5C6MYS1_9TELE</name>
<dbReference type="GO" id="GO:0031048">
    <property type="term" value="P:regulatory ncRNA-mediated heterochromatin formation"/>
    <property type="evidence" value="ECO:0007669"/>
    <property type="project" value="TreeGrafter"/>
</dbReference>
<evidence type="ECO:0000259" key="2">
    <source>
        <dbReference type="Pfam" id="PF22749"/>
    </source>
</evidence>
<keyword evidence="4" id="KW-1185">Reference proteome</keyword>
<dbReference type="Pfam" id="PF22749">
    <property type="entry name" value="Arb2"/>
    <property type="match status" value="1"/>
</dbReference>
<dbReference type="GO" id="GO:0035197">
    <property type="term" value="F:siRNA binding"/>
    <property type="evidence" value="ECO:0007669"/>
    <property type="project" value="TreeGrafter"/>
</dbReference>
<reference evidence="3 4" key="1">
    <citation type="submission" date="2019-04" db="EMBL/GenBank/DDBJ databases">
        <title>Chromosome genome assembly for Takifugu flavidus.</title>
        <authorList>
            <person name="Xiao S."/>
        </authorList>
    </citation>
    <scope>NUCLEOTIDE SEQUENCE [LARGE SCALE GENOMIC DNA]</scope>
    <source>
        <strain evidence="3">HTHZ2018</strain>
        <tissue evidence="3">Muscle</tissue>
    </source>
</reference>
<accession>A0A5C6MYS1</accession>
<dbReference type="EMBL" id="RHFK02000018">
    <property type="protein sequence ID" value="TWW60015.1"/>
    <property type="molecule type" value="Genomic_DNA"/>
</dbReference>
<sequence>MTALECNGFAHRWFSQCSQEQEEKLKDPFESRANENASSEEHVVHVWDHFVSKAEAKNVFIMAHSYGGLSFVELPTSQASQSIANVHVGTLLRGRMELNMVVLWNGSDAERVEPLLYGRRGLSLSKAVESGVPAHPAGTMLVFTAGTMLVFTAGTMLVFTAGTMLVFTAGTCWSSLLVPCWYHAGLHCWYYAGLHCWYHAGLHCWYRLFDLWGTYLRPLWTLGVTLKGIKRF</sequence>
<dbReference type="InterPro" id="IPR048263">
    <property type="entry name" value="Arb2"/>
</dbReference>
<feature type="transmembrane region" description="Helical" evidence="1">
    <location>
        <begin position="140"/>
        <end position="167"/>
    </location>
</feature>
<keyword evidence="1" id="KW-1133">Transmembrane helix</keyword>
<comment type="caution">
    <text evidence="3">The sequence shown here is derived from an EMBL/GenBank/DDBJ whole genome shotgun (WGS) entry which is preliminary data.</text>
</comment>
<evidence type="ECO:0000313" key="4">
    <source>
        <dbReference type="Proteomes" id="UP000324091"/>
    </source>
</evidence>
<gene>
    <name evidence="3" type="ORF">D4764_05G0001050</name>
</gene>
<feature type="domain" description="Arb2" evidence="2">
    <location>
        <begin position="24"/>
        <end position="73"/>
    </location>
</feature>
<organism evidence="3 4">
    <name type="scientific">Takifugu flavidus</name>
    <name type="common">sansaifugu</name>
    <dbReference type="NCBI Taxonomy" id="433684"/>
    <lineage>
        <taxon>Eukaryota</taxon>
        <taxon>Metazoa</taxon>
        <taxon>Chordata</taxon>
        <taxon>Craniata</taxon>
        <taxon>Vertebrata</taxon>
        <taxon>Euteleostomi</taxon>
        <taxon>Actinopterygii</taxon>
        <taxon>Neopterygii</taxon>
        <taxon>Teleostei</taxon>
        <taxon>Neoteleostei</taxon>
        <taxon>Acanthomorphata</taxon>
        <taxon>Eupercaria</taxon>
        <taxon>Tetraodontiformes</taxon>
        <taxon>Tetradontoidea</taxon>
        <taxon>Tetraodontidae</taxon>
        <taxon>Takifugu</taxon>
    </lineage>
</organism>